<sequence length="284" mass="32564">MADTEGLDGFLQYENIKPVKTRPESLTGLYSCVLEFSADSETGEEESRKYELQLYYWKPETAEEYGHEENEIDSILLKERKTEDAVLLYQTDSGYMPAEDLTAFLEKEYDMEQFLTLSVPQGYTFGKYTADLTGFSGWLLEEETDGMEPAHSDWVNPAWYAPGGIGMAANANEVLHFREGQPEEITLPANHSEEISEARMISGCEVPAVLTEYEFDLFTASEWEEYQKENSETAEGESVSRYRYLFLGKEDSDIWYVLFLNESLFTEEEAVEMARSIRFTEAAF</sequence>
<reference evidence="1" key="2">
    <citation type="submission" date="2021-04" db="EMBL/GenBank/DDBJ databases">
        <authorList>
            <person name="Gilroy R."/>
        </authorList>
    </citation>
    <scope>NUCLEOTIDE SEQUENCE</scope>
    <source>
        <strain evidence="1">ChiSxjej3B15-24422</strain>
    </source>
</reference>
<dbReference type="EMBL" id="DXDD01000101">
    <property type="protein sequence ID" value="HIY60629.1"/>
    <property type="molecule type" value="Genomic_DNA"/>
</dbReference>
<name>A0A9D1YPN7_9FIRM</name>
<organism evidence="1 2">
    <name type="scientific">Candidatus Eisenbergiella pullistercoris</name>
    <dbReference type="NCBI Taxonomy" id="2838555"/>
    <lineage>
        <taxon>Bacteria</taxon>
        <taxon>Bacillati</taxon>
        <taxon>Bacillota</taxon>
        <taxon>Clostridia</taxon>
        <taxon>Lachnospirales</taxon>
        <taxon>Lachnospiraceae</taxon>
        <taxon>Eisenbergiella</taxon>
    </lineage>
</organism>
<evidence type="ECO:0000313" key="1">
    <source>
        <dbReference type="EMBL" id="HIY60629.1"/>
    </source>
</evidence>
<comment type="caution">
    <text evidence="1">The sequence shown here is derived from an EMBL/GenBank/DDBJ whole genome shotgun (WGS) entry which is preliminary data.</text>
</comment>
<evidence type="ECO:0000313" key="2">
    <source>
        <dbReference type="Proteomes" id="UP000824007"/>
    </source>
</evidence>
<dbReference type="Proteomes" id="UP000824007">
    <property type="component" value="Unassembled WGS sequence"/>
</dbReference>
<reference evidence="1" key="1">
    <citation type="journal article" date="2021" name="PeerJ">
        <title>Extensive microbial diversity within the chicken gut microbiome revealed by metagenomics and culture.</title>
        <authorList>
            <person name="Gilroy R."/>
            <person name="Ravi A."/>
            <person name="Getino M."/>
            <person name="Pursley I."/>
            <person name="Horton D.L."/>
            <person name="Alikhan N.F."/>
            <person name="Baker D."/>
            <person name="Gharbi K."/>
            <person name="Hall N."/>
            <person name="Watson M."/>
            <person name="Adriaenssens E.M."/>
            <person name="Foster-Nyarko E."/>
            <person name="Jarju S."/>
            <person name="Secka A."/>
            <person name="Antonio M."/>
            <person name="Oren A."/>
            <person name="Chaudhuri R.R."/>
            <person name="La Ragione R."/>
            <person name="Hildebrand F."/>
            <person name="Pallen M.J."/>
        </authorList>
    </citation>
    <scope>NUCLEOTIDE SEQUENCE</scope>
    <source>
        <strain evidence="1">ChiSxjej3B15-24422</strain>
    </source>
</reference>
<gene>
    <name evidence="1" type="ORF">H9831_08130</name>
</gene>
<dbReference type="AlphaFoldDB" id="A0A9D1YPN7"/>
<proteinExistence type="predicted"/>
<accession>A0A9D1YPN7</accession>
<protein>
    <submittedName>
        <fullName evidence="1">Uncharacterized protein</fullName>
    </submittedName>
</protein>